<reference evidence="20 21" key="1">
    <citation type="submission" date="2023-06" db="EMBL/GenBank/DDBJ databases">
        <title>Sporosarcina sp. nov., isolated from Korean traditional fermented seafood 'Jeotgal'.</title>
        <authorList>
            <person name="Yang A.I."/>
            <person name="Shin N.-R."/>
        </authorList>
    </citation>
    <scope>NUCLEOTIDE SEQUENCE [LARGE SCALE GENOMIC DNA]</scope>
    <source>
        <strain evidence="20 21">KCTC43456</strain>
    </source>
</reference>
<evidence type="ECO:0000256" key="7">
    <source>
        <dbReference type="ARBA" id="ARBA00022692"/>
    </source>
</evidence>
<dbReference type="InterPro" id="IPR003594">
    <property type="entry name" value="HATPase_dom"/>
</dbReference>
<evidence type="ECO:0000256" key="16">
    <source>
        <dbReference type="ARBA" id="ARBA00040841"/>
    </source>
</evidence>
<dbReference type="EC" id="2.7.13.3" evidence="3"/>
<evidence type="ECO:0000256" key="3">
    <source>
        <dbReference type="ARBA" id="ARBA00012438"/>
    </source>
</evidence>
<dbReference type="GO" id="GO:0005524">
    <property type="term" value="F:ATP binding"/>
    <property type="evidence" value="ECO:0007669"/>
    <property type="project" value="UniProtKB-KW"/>
</dbReference>
<dbReference type="Gene3D" id="1.10.287.130">
    <property type="match status" value="1"/>
</dbReference>
<evidence type="ECO:0000256" key="5">
    <source>
        <dbReference type="ARBA" id="ARBA00022553"/>
    </source>
</evidence>
<dbReference type="InterPro" id="IPR050398">
    <property type="entry name" value="HssS/ArlS-like"/>
</dbReference>
<evidence type="ECO:0000256" key="13">
    <source>
        <dbReference type="ARBA" id="ARBA00023026"/>
    </source>
</evidence>
<dbReference type="CDD" id="cd06225">
    <property type="entry name" value="HAMP"/>
    <property type="match status" value="1"/>
</dbReference>
<comment type="caution">
    <text evidence="20">The sequence shown here is derived from an EMBL/GenBank/DDBJ whole genome shotgun (WGS) entry which is preliminary data.</text>
</comment>
<dbReference type="GO" id="GO:0000155">
    <property type="term" value="F:phosphorelay sensor kinase activity"/>
    <property type="evidence" value="ECO:0007669"/>
    <property type="project" value="InterPro"/>
</dbReference>
<accession>A0AAW9AE04</accession>
<dbReference type="Pfam" id="PF00672">
    <property type="entry name" value="HAMP"/>
    <property type="match status" value="1"/>
</dbReference>
<dbReference type="CDD" id="cd00075">
    <property type="entry name" value="HATPase"/>
    <property type="match status" value="1"/>
</dbReference>
<evidence type="ECO:0000256" key="10">
    <source>
        <dbReference type="ARBA" id="ARBA00022840"/>
    </source>
</evidence>
<evidence type="ECO:0000256" key="1">
    <source>
        <dbReference type="ARBA" id="ARBA00000085"/>
    </source>
</evidence>
<evidence type="ECO:0000256" key="6">
    <source>
        <dbReference type="ARBA" id="ARBA00022679"/>
    </source>
</evidence>
<evidence type="ECO:0000313" key="20">
    <source>
        <dbReference type="EMBL" id="MDW0118330.1"/>
    </source>
</evidence>
<gene>
    <name evidence="20" type="ORF">QTL97_15460</name>
</gene>
<dbReference type="AlphaFoldDB" id="A0AAW9AE04"/>
<feature type="transmembrane region" description="Helical" evidence="17">
    <location>
        <begin position="9"/>
        <end position="31"/>
    </location>
</feature>
<evidence type="ECO:0000259" key="19">
    <source>
        <dbReference type="PROSITE" id="PS50885"/>
    </source>
</evidence>
<dbReference type="InterPro" id="IPR003660">
    <property type="entry name" value="HAMP_dom"/>
</dbReference>
<keyword evidence="11 17" id="KW-1133">Transmembrane helix</keyword>
<evidence type="ECO:0000256" key="2">
    <source>
        <dbReference type="ARBA" id="ARBA00004651"/>
    </source>
</evidence>
<feature type="domain" description="Histidine kinase" evidence="18">
    <location>
        <begin position="245"/>
        <end position="459"/>
    </location>
</feature>
<dbReference type="PANTHER" id="PTHR45528">
    <property type="entry name" value="SENSOR HISTIDINE KINASE CPXA"/>
    <property type="match status" value="1"/>
</dbReference>
<comment type="subcellular location">
    <subcellularLocation>
        <location evidence="2">Cell membrane</location>
        <topology evidence="2">Multi-pass membrane protein</topology>
    </subcellularLocation>
</comment>
<dbReference type="InterPro" id="IPR036097">
    <property type="entry name" value="HisK_dim/P_sf"/>
</dbReference>
<keyword evidence="4" id="KW-1003">Cell membrane</keyword>
<evidence type="ECO:0000256" key="8">
    <source>
        <dbReference type="ARBA" id="ARBA00022741"/>
    </source>
</evidence>
<dbReference type="FunFam" id="3.30.565.10:FF:000006">
    <property type="entry name" value="Sensor histidine kinase WalK"/>
    <property type="match status" value="1"/>
</dbReference>
<organism evidence="20 21">
    <name type="scientific">Sporosarcina thermotolerans</name>
    <dbReference type="NCBI Taxonomy" id="633404"/>
    <lineage>
        <taxon>Bacteria</taxon>
        <taxon>Bacillati</taxon>
        <taxon>Bacillota</taxon>
        <taxon>Bacilli</taxon>
        <taxon>Bacillales</taxon>
        <taxon>Caryophanaceae</taxon>
        <taxon>Sporosarcina</taxon>
    </lineage>
</organism>
<dbReference type="FunFam" id="1.10.287.130:FF:000001">
    <property type="entry name" value="Two-component sensor histidine kinase"/>
    <property type="match status" value="1"/>
</dbReference>
<feature type="domain" description="HAMP" evidence="19">
    <location>
        <begin position="185"/>
        <end position="237"/>
    </location>
</feature>
<evidence type="ECO:0000259" key="18">
    <source>
        <dbReference type="PROSITE" id="PS50109"/>
    </source>
</evidence>
<dbReference type="InterPro" id="IPR005467">
    <property type="entry name" value="His_kinase_dom"/>
</dbReference>
<evidence type="ECO:0000256" key="14">
    <source>
        <dbReference type="ARBA" id="ARBA00023136"/>
    </source>
</evidence>
<keyword evidence="5" id="KW-0597">Phosphoprotein</keyword>
<keyword evidence="12" id="KW-0902">Two-component regulatory system</keyword>
<protein>
    <recommendedName>
        <fullName evidence="16">Heme sensor protein HssS</fullName>
        <ecNumber evidence="3">2.7.13.3</ecNumber>
    </recommendedName>
</protein>
<evidence type="ECO:0000256" key="15">
    <source>
        <dbReference type="ARBA" id="ARBA00037219"/>
    </source>
</evidence>
<dbReference type="InterPro" id="IPR004358">
    <property type="entry name" value="Sig_transdc_His_kin-like_C"/>
</dbReference>
<dbReference type="Gene3D" id="6.10.340.10">
    <property type="match status" value="1"/>
</dbReference>
<dbReference type="PROSITE" id="PS50885">
    <property type="entry name" value="HAMP"/>
    <property type="match status" value="1"/>
</dbReference>
<dbReference type="Pfam" id="PF00512">
    <property type="entry name" value="HisKA"/>
    <property type="match status" value="1"/>
</dbReference>
<dbReference type="SMART" id="SM00387">
    <property type="entry name" value="HATPase_c"/>
    <property type="match status" value="1"/>
</dbReference>
<feature type="transmembrane region" description="Helical" evidence="17">
    <location>
        <begin position="161"/>
        <end position="184"/>
    </location>
</feature>
<proteinExistence type="predicted"/>
<evidence type="ECO:0000256" key="4">
    <source>
        <dbReference type="ARBA" id="ARBA00022475"/>
    </source>
</evidence>
<keyword evidence="8" id="KW-0547">Nucleotide-binding</keyword>
<keyword evidence="10" id="KW-0067">ATP-binding</keyword>
<dbReference type="CDD" id="cd00082">
    <property type="entry name" value="HisKA"/>
    <property type="match status" value="1"/>
</dbReference>
<dbReference type="Proteomes" id="UP001271648">
    <property type="component" value="Unassembled WGS sequence"/>
</dbReference>
<dbReference type="PANTHER" id="PTHR45528:SF11">
    <property type="entry name" value="HISTIDINE KINASE"/>
    <property type="match status" value="1"/>
</dbReference>
<dbReference type="Pfam" id="PF02518">
    <property type="entry name" value="HATPase_c"/>
    <property type="match status" value="1"/>
</dbReference>
<dbReference type="RefSeq" id="WP_317941193.1">
    <property type="nucleotide sequence ID" value="NZ_JAUBDJ010000011.1"/>
</dbReference>
<dbReference type="GO" id="GO:0005886">
    <property type="term" value="C:plasma membrane"/>
    <property type="evidence" value="ECO:0007669"/>
    <property type="project" value="UniProtKB-SubCell"/>
</dbReference>
<dbReference type="SUPFAM" id="SSF47384">
    <property type="entry name" value="Homodimeric domain of signal transducing histidine kinase"/>
    <property type="match status" value="1"/>
</dbReference>
<name>A0AAW9AE04_9BACL</name>
<dbReference type="Gene3D" id="3.30.565.10">
    <property type="entry name" value="Histidine kinase-like ATPase, C-terminal domain"/>
    <property type="match status" value="1"/>
</dbReference>
<comment type="function">
    <text evidence="15">Member of the two-component regulatory system HssS/HssR involved in intracellular heme homeostasis and tempering of staphylococcal virulence. HssS functions as a heme sensor histidine kinase which is autophosphorylated at a histidine residue and transfers its phosphate group to an aspartate residue of HssR. HssR/HssS activates the expression of hrtAB, an efflux pump, in response to extracellular heme, hemin, hemoglobin or blood.</text>
</comment>
<dbReference type="InterPro" id="IPR036890">
    <property type="entry name" value="HATPase_C_sf"/>
</dbReference>
<keyword evidence="6" id="KW-0808">Transferase</keyword>
<keyword evidence="7 17" id="KW-0812">Transmembrane</keyword>
<dbReference type="SUPFAM" id="SSF158472">
    <property type="entry name" value="HAMP domain-like"/>
    <property type="match status" value="1"/>
</dbReference>
<comment type="catalytic activity">
    <reaction evidence="1">
        <text>ATP + protein L-histidine = ADP + protein N-phospho-L-histidine.</text>
        <dbReference type="EC" id="2.7.13.3"/>
    </reaction>
</comment>
<dbReference type="SUPFAM" id="SSF55874">
    <property type="entry name" value="ATPase domain of HSP90 chaperone/DNA topoisomerase II/histidine kinase"/>
    <property type="match status" value="1"/>
</dbReference>
<keyword evidence="21" id="KW-1185">Reference proteome</keyword>
<evidence type="ECO:0000256" key="11">
    <source>
        <dbReference type="ARBA" id="ARBA00022989"/>
    </source>
</evidence>
<dbReference type="PRINTS" id="PR00344">
    <property type="entry name" value="BCTRLSENSOR"/>
</dbReference>
<evidence type="ECO:0000256" key="9">
    <source>
        <dbReference type="ARBA" id="ARBA00022777"/>
    </source>
</evidence>
<keyword evidence="13" id="KW-0843">Virulence</keyword>
<keyword evidence="9 20" id="KW-0418">Kinase</keyword>
<dbReference type="SMART" id="SM00304">
    <property type="entry name" value="HAMP"/>
    <property type="match status" value="1"/>
</dbReference>
<sequence>MRSLYGKFLSFTTGIMLTSTVIAFLVVNTYYHQQLKEQNDTKNMNIALAMVEYIESDGHSNLDNYFKTQAVAGYKIFVVDEDGDATMYGAPFRVENLRATSVERVLGGKPYHGMRDLKAETFMTGFFSDELANTVGVPFTYNDKTYALFMRPDLKLLFTEVHILLGGMVIVMAVVSLLSMLIVAKKLIEPITKLTIAAKKVGEEKFSGTLDISRRDEIGQLAKSFQHMTERLSENDRIRKEFISDVSHDFQSPLLNIKGYANLLMDSELPETERNNYAKVIQSETERLSSLTKQLLLLTSLDQLESPLDPKRFNLDGQLMEIIRRHRWLLEEKQISLAMEMDEIEFSGDPAFLEKVWENLLSNALKYTSTGGEIEINLIDDEENVLFKIRDTGVGIPEEHLKRLFDRFYRVDHSRTQEIEGTGLGLSIVHQVVKLHRGNVEVESQEGVGTVFIVVLPKL</sequence>
<evidence type="ECO:0000256" key="12">
    <source>
        <dbReference type="ARBA" id="ARBA00023012"/>
    </source>
</evidence>
<evidence type="ECO:0000256" key="17">
    <source>
        <dbReference type="SAM" id="Phobius"/>
    </source>
</evidence>
<dbReference type="InterPro" id="IPR003661">
    <property type="entry name" value="HisK_dim/P_dom"/>
</dbReference>
<dbReference type="SMART" id="SM00388">
    <property type="entry name" value="HisKA"/>
    <property type="match status" value="1"/>
</dbReference>
<keyword evidence="14 17" id="KW-0472">Membrane</keyword>
<dbReference type="PROSITE" id="PS50109">
    <property type="entry name" value="HIS_KIN"/>
    <property type="match status" value="1"/>
</dbReference>
<evidence type="ECO:0000313" key="21">
    <source>
        <dbReference type="Proteomes" id="UP001271648"/>
    </source>
</evidence>
<dbReference type="EMBL" id="JAUBDJ010000011">
    <property type="protein sequence ID" value="MDW0118330.1"/>
    <property type="molecule type" value="Genomic_DNA"/>
</dbReference>